<gene>
    <name evidence="3" type="ORF">A3860_31820</name>
</gene>
<feature type="chain" id="PRO_5012890211" description="Outer membrane protein beta-barrel domain-containing protein" evidence="1">
    <location>
        <begin position="32"/>
        <end position="208"/>
    </location>
</feature>
<reference evidence="3 4" key="1">
    <citation type="submission" date="2016-03" db="EMBL/GenBank/DDBJ databases">
        <title>Niastella vici sp. nov., isolated from farmland soil.</title>
        <authorList>
            <person name="Chen L."/>
            <person name="Wang D."/>
            <person name="Yang S."/>
            <person name="Wang G."/>
        </authorList>
    </citation>
    <scope>NUCLEOTIDE SEQUENCE [LARGE SCALE GENOMIC DNA]</scope>
    <source>
        <strain evidence="3 4">DJ57</strain>
    </source>
</reference>
<keyword evidence="1" id="KW-0732">Signal</keyword>
<dbReference type="Pfam" id="PF13568">
    <property type="entry name" value="OMP_b-brl_2"/>
    <property type="match status" value="1"/>
</dbReference>
<comment type="caution">
    <text evidence="3">The sequence shown here is derived from an EMBL/GenBank/DDBJ whole genome shotgun (WGS) entry which is preliminary data.</text>
</comment>
<evidence type="ECO:0000256" key="1">
    <source>
        <dbReference type="SAM" id="SignalP"/>
    </source>
</evidence>
<proteinExistence type="predicted"/>
<keyword evidence="4" id="KW-1185">Reference proteome</keyword>
<feature type="signal peptide" evidence="1">
    <location>
        <begin position="1"/>
        <end position="31"/>
    </location>
</feature>
<name>A0A1V9FTE5_9BACT</name>
<dbReference type="AlphaFoldDB" id="A0A1V9FTE5"/>
<protein>
    <recommendedName>
        <fullName evidence="2">Outer membrane protein beta-barrel domain-containing protein</fullName>
    </recommendedName>
</protein>
<sequence length="208" mass="23572">MTSKPFNKFRIMMKSLMVCTALLGTTFLAKAQTWHFGPKFDANYSTMKGEGIKNKFSPGFQIGGFAEYNITKHLAIQPELLYSWNSYKKSDDFLTYYVNSGRSAAGNNVNLGTVSVPLLLRYNINNFLSVLAGPQYSYKIYDDEDLIKEGKEAFKNSEVSANFGFQVNLSNVGFYARFNKGLNNINDIDDRYEWKSSHIQVGIAVRIK</sequence>
<evidence type="ECO:0000313" key="3">
    <source>
        <dbReference type="EMBL" id="OQP61516.1"/>
    </source>
</evidence>
<accession>A0A1V9FTE5</accession>
<dbReference type="InterPro" id="IPR025665">
    <property type="entry name" value="Beta-barrel_OMP_2"/>
</dbReference>
<dbReference type="Proteomes" id="UP000192796">
    <property type="component" value="Unassembled WGS sequence"/>
</dbReference>
<dbReference type="STRING" id="1703345.A3860_31820"/>
<feature type="domain" description="Outer membrane protein beta-barrel" evidence="2">
    <location>
        <begin position="31"/>
        <end position="185"/>
    </location>
</feature>
<organism evidence="3 4">
    <name type="scientific">Niastella vici</name>
    <dbReference type="NCBI Taxonomy" id="1703345"/>
    <lineage>
        <taxon>Bacteria</taxon>
        <taxon>Pseudomonadati</taxon>
        <taxon>Bacteroidota</taxon>
        <taxon>Chitinophagia</taxon>
        <taxon>Chitinophagales</taxon>
        <taxon>Chitinophagaceae</taxon>
        <taxon>Niastella</taxon>
    </lineage>
</organism>
<evidence type="ECO:0000313" key="4">
    <source>
        <dbReference type="Proteomes" id="UP000192796"/>
    </source>
</evidence>
<dbReference type="EMBL" id="LVYD01000057">
    <property type="protein sequence ID" value="OQP61516.1"/>
    <property type="molecule type" value="Genomic_DNA"/>
</dbReference>
<evidence type="ECO:0000259" key="2">
    <source>
        <dbReference type="Pfam" id="PF13568"/>
    </source>
</evidence>